<feature type="non-terminal residue" evidence="5">
    <location>
        <position position="1"/>
    </location>
</feature>
<dbReference type="PANTHER" id="PTHR45783:SF3">
    <property type="entry name" value="KINESIN LIGHT CHAIN"/>
    <property type="match status" value="1"/>
</dbReference>
<keyword evidence="2" id="KW-0963">Cytoplasm</keyword>
<dbReference type="GO" id="GO:0005871">
    <property type="term" value="C:kinesin complex"/>
    <property type="evidence" value="ECO:0007669"/>
    <property type="project" value="InterPro"/>
</dbReference>
<dbReference type="InterPro" id="IPR011990">
    <property type="entry name" value="TPR-like_helical_dom_sf"/>
</dbReference>
<dbReference type="Proteomes" id="UP000274822">
    <property type="component" value="Unassembled WGS sequence"/>
</dbReference>
<reference evidence="5 6" key="1">
    <citation type="journal article" date="2018" name="New Phytol.">
        <title>Phylogenomics of Endogonaceae and evolution of mycorrhizas within Mucoromycota.</title>
        <authorList>
            <person name="Chang Y."/>
            <person name="Desiro A."/>
            <person name="Na H."/>
            <person name="Sandor L."/>
            <person name="Lipzen A."/>
            <person name="Clum A."/>
            <person name="Barry K."/>
            <person name="Grigoriev I.V."/>
            <person name="Martin F.M."/>
            <person name="Stajich J.E."/>
            <person name="Smith M.E."/>
            <person name="Bonito G."/>
            <person name="Spatafora J.W."/>
        </authorList>
    </citation>
    <scope>NUCLEOTIDE SEQUENCE [LARGE SCALE GENOMIC DNA]</scope>
    <source>
        <strain evidence="5 6">AD002</strain>
    </source>
</reference>
<dbReference type="Gene3D" id="1.25.40.10">
    <property type="entry name" value="Tetratricopeptide repeat domain"/>
    <property type="match status" value="1"/>
</dbReference>
<gene>
    <name evidence="5" type="ORF">BC938DRAFT_478860</name>
</gene>
<dbReference type="GO" id="GO:0007018">
    <property type="term" value="P:microtubule-based movement"/>
    <property type="evidence" value="ECO:0007669"/>
    <property type="project" value="TreeGrafter"/>
</dbReference>
<evidence type="ECO:0000256" key="1">
    <source>
        <dbReference type="ARBA" id="ARBA00004496"/>
    </source>
</evidence>
<dbReference type="Pfam" id="PF13374">
    <property type="entry name" value="TPR_10"/>
    <property type="match status" value="1"/>
</dbReference>
<comment type="subcellular location">
    <subcellularLocation>
        <location evidence="1">Cytoplasm</location>
    </subcellularLocation>
</comment>
<sequence>CWDQSTQTGIIFEWSPLYERGLEIREKVLISDHSGLKASLNDLTGLYKNQGKFDKTETLDERARAIRMKIRYSRSLNNPAVLYKDQGRYNMEELLYK</sequence>
<evidence type="ECO:0000313" key="6">
    <source>
        <dbReference type="Proteomes" id="UP000274822"/>
    </source>
</evidence>
<evidence type="ECO:0000256" key="3">
    <source>
        <dbReference type="ARBA" id="ARBA00022737"/>
    </source>
</evidence>
<accession>A0A433P4P5</accession>
<dbReference type="GO" id="GO:0019894">
    <property type="term" value="F:kinesin binding"/>
    <property type="evidence" value="ECO:0007669"/>
    <property type="project" value="TreeGrafter"/>
</dbReference>
<dbReference type="PANTHER" id="PTHR45783">
    <property type="entry name" value="KINESIN LIGHT CHAIN"/>
    <property type="match status" value="1"/>
</dbReference>
<dbReference type="AlphaFoldDB" id="A0A433P4P5"/>
<comment type="caution">
    <text evidence="5">The sequence shown here is derived from an EMBL/GenBank/DDBJ whole genome shotgun (WGS) entry which is preliminary data.</text>
</comment>
<evidence type="ECO:0000313" key="5">
    <source>
        <dbReference type="EMBL" id="RUS12503.1"/>
    </source>
</evidence>
<name>A0A433P4P5_9FUNG</name>
<dbReference type="GO" id="GO:0005737">
    <property type="term" value="C:cytoplasm"/>
    <property type="evidence" value="ECO:0007669"/>
    <property type="project" value="UniProtKB-SubCell"/>
</dbReference>
<keyword evidence="4" id="KW-0802">TPR repeat</keyword>
<dbReference type="EMBL" id="RBNJ01034931">
    <property type="protein sequence ID" value="RUS12503.1"/>
    <property type="molecule type" value="Genomic_DNA"/>
</dbReference>
<dbReference type="InterPro" id="IPR002151">
    <property type="entry name" value="Kinesin_light"/>
</dbReference>
<protein>
    <submittedName>
        <fullName evidence="5">Uncharacterized protein</fullName>
    </submittedName>
</protein>
<proteinExistence type="predicted"/>
<evidence type="ECO:0000256" key="4">
    <source>
        <dbReference type="ARBA" id="ARBA00022803"/>
    </source>
</evidence>
<keyword evidence="6" id="KW-1185">Reference proteome</keyword>
<keyword evidence="3" id="KW-0677">Repeat</keyword>
<organism evidence="5 6">
    <name type="scientific">Jimgerdemannia flammicorona</name>
    <dbReference type="NCBI Taxonomy" id="994334"/>
    <lineage>
        <taxon>Eukaryota</taxon>
        <taxon>Fungi</taxon>
        <taxon>Fungi incertae sedis</taxon>
        <taxon>Mucoromycota</taxon>
        <taxon>Mucoromycotina</taxon>
        <taxon>Endogonomycetes</taxon>
        <taxon>Endogonales</taxon>
        <taxon>Endogonaceae</taxon>
        <taxon>Jimgerdemannia</taxon>
    </lineage>
</organism>
<evidence type="ECO:0000256" key="2">
    <source>
        <dbReference type="ARBA" id="ARBA00022490"/>
    </source>
</evidence>